<proteinExistence type="predicted"/>
<comment type="caution">
    <text evidence="1">The sequence shown here is derived from an EMBL/GenBank/DDBJ whole genome shotgun (WGS) entry which is preliminary data.</text>
</comment>
<keyword evidence="2" id="KW-1185">Reference proteome</keyword>
<accession>A0ACC0I2N6</accession>
<reference evidence="1 2" key="1">
    <citation type="journal article" date="2022" name="Plant J.">
        <title>Chromosome-level genome of Camellia lanceoleosa provides a valuable resource for understanding genome evolution and self-incompatibility.</title>
        <authorList>
            <person name="Gong W."/>
            <person name="Xiao S."/>
            <person name="Wang L."/>
            <person name="Liao Z."/>
            <person name="Chang Y."/>
            <person name="Mo W."/>
            <person name="Hu G."/>
            <person name="Li W."/>
            <person name="Zhao G."/>
            <person name="Zhu H."/>
            <person name="Hu X."/>
            <person name="Ji K."/>
            <person name="Xiang X."/>
            <person name="Song Q."/>
            <person name="Yuan D."/>
            <person name="Jin S."/>
            <person name="Zhang L."/>
        </authorList>
    </citation>
    <scope>NUCLEOTIDE SEQUENCE [LARGE SCALE GENOMIC DNA]</scope>
    <source>
        <strain evidence="1">SQ_2022a</strain>
    </source>
</reference>
<sequence>MANAIGLYFLSAMAKNKKRKLVRKRPLINKIDKETTKMMKRKMVRKRPLNNKIDTEKKKMMRRKMVKNPEPENNNFEKKKQLVEKTLAAPKETKEAENDDDSEKKIQELFEPYSKDQLLDFIIHASVKDAAVLTRLRDAISHRKVFAKQPRKKIDNLIKSCWLASLDTAVSQIGQTSSASRAPGAAASFCGYYPPSHLPPDFTNVMQSDKVMHVVVPSNSGQVKHCTHNFSTSLGMGMHVDLPLCSFVVDGTWFQSNCEAGFAWVAFNEHGRRIAQDSHAFFAVSAGVVEAIASLEALKWAARQGFRNVAVSTDCLTVVKALKDETSCDDSALLNVVMEIRWLCNSFDYVVVKKVERQVVHEAHVLARAALGRTS</sequence>
<evidence type="ECO:0000313" key="1">
    <source>
        <dbReference type="EMBL" id="KAI8019089.1"/>
    </source>
</evidence>
<dbReference type="EMBL" id="CM045759">
    <property type="protein sequence ID" value="KAI8019089.1"/>
    <property type="molecule type" value="Genomic_DNA"/>
</dbReference>
<organism evidence="1 2">
    <name type="scientific">Camellia lanceoleosa</name>
    <dbReference type="NCBI Taxonomy" id="1840588"/>
    <lineage>
        <taxon>Eukaryota</taxon>
        <taxon>Viridiplantae</taxon>
        <taxon>Streptophyta</taxon>
        <taxon>Embryophyta</taxon>
        <taxon>Tracheophyta</taxon>
        <taxon>Spermatophyta</taxon>
        <taxon>Magnoliopsida</taxon>
        <taxon>eudicotyledons</taxon>
        <taxon>Gunneridae</taxon>
        <taxon>Pentapetalae</taxon>
        <taxon>asterids</taxon>
        <taxon>Ericales</taxon>
        <taxon>Theaceae</taxon>
        <taxon>Camellia</taxon>
    </lineage>
</organism>
<gene>
    <name evidence="1" type="ORF">LOK49_LG04G01604</name>
</gene>
<dbReference type="Proteomes" id="UP001060215">
    <property type="component" value="Chromosome 2"/>
</dbReference>
<evidence type="ECO:0000313" key="2">
    <source>
        <dbReference type="Proteomes" id="UP001060215"/>
    </source>
</evidence>
<protein>
    <submittedName>
        <fullName evidence="1">Uncharacterized protein</fullName>
    </submittedName>
</protein>
<name>A0ACC0I2N6_9ERIC</name>